<dbReference type="AlphaFoldDB" id="A0A2U1ZSX6"/>
<evidence type="ECO:0000256" key="11">
    <source>
        <dbReference type="NCBIfam" id="TIGR00560"/>
    </source>
</evidence>
<evidence type="ECO:0000256" key="13">
    <source>
        <dbReference type="SAM" id="Phobius"/>
    </source>
</evidence>
<evidence type="ECO:0000256" key="10">
    <source>
        <dbReference type="ARBA" id="ARBA00023264"/>
    </source>
</evidence>
<keyword evidence="3" id="KW-0444">Lipid biosynthesis</keyword>
<evidence type="ECO:0000313" key="15">
    <source>
        <dbReference type="Proteomes" id="UP000245166"/>
    </source>
</evidence>
<dbReference type="GO" id="GO:0008444">
    <property type="term" value="F:CDP-diacylglycerol-glycerol-3-phosphate 3-phosphatidyltransferase activity"/>
    <property type="evidence" value="ECO:0007669"/>
    <property type="project" value="UniProtKB-UniRule"/>
</dbReference>
<dbReference type="GO" id="GO:0046474">
    <property type="term" value="P:glycerophospholipid biosynthetic process"/>
    <property type="evidence" value="ECO:0007669"/>
    <property type="project" value="TreeGrafter"/>
</dbReference>
<dbReference type="PIRSF" id="PIRSF000847">
    <property type="entry name" value="Phos_ph_gly_syn"/>
    <property type="match status" value="1"/>
</dbReference>
<dbReference type="Pfam" id="PF01066">
    <property type="entry name" value="CDP-OH_P_transf"/>
    <property type="match status" value="1"/>
</dbReference>
<keyword evidence="9" id="KW-0594">Phospholipid biosynthesis</keyword>
<dbReference type="PANTHER" id="PTHR14269">
    <property type="entry name" value="CDP-DIACYLGLYCEROL--GLYCEROL-3-PHOSPHATE 3-PHOSPHATIDYLTRANSFERASE-RELATED"/>
    <property type="match status" value="1"/>
</dbReference>
<comment type="similarity">
    <text evidence="2 12">Belongs to the CDP-alcohol phosphatidyltransferase class-I family.</text>
</comment>
<dbReference type="PANTHER" id="PTHR14269:SF52">
    <property type="entry name" value="PHOSPHATIDYLGLYCEROPHOSPHATE SYNTHASE-RELATED"/>
    <property type="match status" value="1"/>
</dbReference>
<dbReference type="EC" id="2.7.8.5" evidence="11"/>
<dbReference type="PROSITE" id="PS00379">
    <property type="entry name" value="CDP_ALCOHOL_P_TRANSF"/>
    <property type="match status" value="1"/>
</dbReference>
<dbReference type="InterPro" id="IPR050324">
    <property type="entry name" value="CDP-alcohol_PTase-I"/>
</dbReference>
<dbReference type="GO" id="GO:0016020">
    <property type="term" value="C:membrane"/>
    <property type="evidence" value="ECO:0007669"/>
    <property type="project" value="UniProtKB-SubCell"/>
</dbReference>
<reference evidence="14 15" key="1">
    <citation type="submission" date="2018-03" db="EMBL/GenBank/DDBJ databases">
        <title>Genome assembly of novel Miniimonas species PCH200.</title>
        <authorList>
            <person name="Thakur V."/>
            <person name="Kumar V."/>
            <person name="Singh D."/>
        </authorList>
    </citation>
    <scope>NUCLEOTIDE SEQUENCE [LARGE SCALE GENOMIC DNA]</scope>
    <source>
        <strain evidence="14 15">PCH200</strain>
    </source>
</reference>
<comment type="subcellular location">
    <subcellularLocation>
        <location evidence="1">Membrane</location>
        <topology evidence="1">Multi-pass membrane protein</topology>
    </subcellularLocation>
</comment>
<dbReference type="Proteomes" id="UP000245166">
    <property type="component" value="Unassembled WGS sequence"/>
</dbReference>
<dbReference type="UniPathway" id="UPA00085"/>
<keyword evidence="5 13" id="KW-0812">Transmembrane</keyword>
<dbReference type="InterPro" id="IPR000462">
    <property type="entry name" value="CDP-OH_P_trans"/>
</dbReference>
<evidence type="ECO:0000256" key="8">
    <source>
        <dbReference type="ARBA" id="ARBA00023136"/>
    </source>
</evidence>
<proteinExistence type="inferred from homology"/>
<keyword evidence="7" id="KW-0443">Lipid metabolism</keyword>
<evidence type="ECO:0000256" key="5">
    <source>
        <dbReference type="ARBA" id="ARBA00022692"/>
    </source>
</evidence>
<accession>A0A2U1ZSX6</accession>
<dbReference type="InterPro" id="IPR048254">
    <property type="entry name" value="CDP_ALCOHOL_P_TRANSF_CS"/>
</dbReference>
<dbReference type="InterPro" id="IPR043130">
    <property type="entry name" value="CDP-OH_PTrfase_TM_dom"/>
</dbReference>
<keyword evidence="10" id="KW-1208">Phospholipid metabolism</keyword>
<feature type="transmembrane region" description="Helical" evidence="13">
    <location>
        <begin position="148"/>
        <end position="172"/>
    </location>
</feature>
<protein>
    <recommendedName>
        <fullName evidence="11">CDP-diacylglycerol--glycerol-3-phosphate 3-phosphatidyltransferase</fullName>
        <ecNumber evidence="11">2.7.8.5</ecNumber>
    </recommendedName>
</protein>
<feature type="transmembrane region" description="Helical" evidence="13">
    <location>
        <begin position="121"/>
        <end position="142"/>
    </location>
</feature>
<evidence type="ECO:0000256" key="3">
    <source>
        <dbReference type="ARBA" id="ARBA00022516"/>
    </source>
</evidence>
<dbReference type="InterPro" id="IPR004570">
    <property type="entry name" value="Phosphatidylglycerol_P_synth"/>
</dbReference>
<dbReference type="EMBL" id="PYHR01000002">
    <property type="protein sequence ID" value="PWD50061.1"/>
    <property type="molecule type" value="Genomic_DNA"/>
</dbReference>
<evidence type="ECO:0000256" key="12">
    <source>
        <dbReference type="RuleBase" id="RU003750"/>
    </source>
</evidence>
<dbReference type="Gene3D" id="1.20.120.1760">
    <property type="match status" value="1"/>
</dbReference>
<evidence type="ECO:0000256" key="6">
    <source>
        <dbReference type="ARBA" id="ARBA00022989"/>
    </source>
</evidence>
<dbReference type="OrthoDB" id="9796672at2"/>
<evidence type="ECO:0000256" key="7">
    <source>
        <dbReference type="ARBA" id="ARBA00023098"/>
    </source>
</evidence>
<keyword evidence="15" id="KW-1185">Reference proteome</keyword>
<evidence type="ECO:0000256" key="9">
    <source>
        <dbReference type="ARBA" id="ARBA00023209"/>
    </source>
</evidence>
<sequence>MWNLPNSLTIGRLVLVPVFVVLLAQGTTAARWWALVVFVLASVTDQLDGHLARSRNLVTAFGTLADPIADKALTLGAFFTLSALGEVPWWVTLLIAVREIGITVLRALLVRRSIMPASVGGKIKTVLQMTAITLLVVPWSSFADPDPFRVLALVVLYLALAVTVATGVDYVVRGWRIARGARAS</sequence>
<dbReference type="NCBIfam" id="TIGR00560">
    <property type="entry name" value="pgsA"/>
    <property type="match status" value="1"/>
</dbReference>
<keyword evidence="6 13" id="KW-1133">Transmembrane helix</keyword>
<keyword evidence="4 12" id="KW-0808">Transferase</keyword>
<evidence type="ECO:0000256" key="4">
    <source>
        <dbReference type="ARBA" id="ARBA00022679"/>
    </source>
</evidence>
<name>A0A2U1ZSX6_9MICO</name>
<keyword evidence="8 13" id="KW-0472">Membrane</keyword>
<evidence type="ECO:0000256" key="2">
    <source>
        <dbReference type="ARBA" id="ARBA00010441"/>
    </source>
</evidence>
<organism evidence="14 15">
    <name type="scientific">Serinibacter arcticus</name>
    <dbReference type="NCBI Taxonomy" id="1655435"/>
    <lineage>
        <taxon>Bacteria</taxon>
        <taxon>Bacillati</taxon>
        <taxon>Actinomycetota</taxon>
        <taxon>Actinomycetes</taxon>
        <taxon>Micrococcales</taxon>
        <taxon>Beutenbergiaceae</taxon>
        <taxon>Serinibacter</taxon>
    </lineage>
</organism>
<gene>
    <name evidence="14" type="primary">pgsA</name>
    <name evidence="14" type="ORF">C8046_04610</name>
</gene>
<evidence type="ECO:0000313" key="14">
    <source>
        <dbReference type="EMBL" id="PWD50061.1"/>
    </source>
</evidence>
<evidence type="ECO:0000256" key="1">
    <source>
        <dbReference type="ARBA" id="ARBA00004141"/>
    </source>
</evidence>
<comment type="caution">
    <text evidence="14">The sequence shown here is derived from an EMBL/GenBank/DDBJ whole genome shotgun (WGS) entry which is preliminary data.</text>
</comment>